<comment type="caution">
    <text evidence="2">The sequence shown here is derived from an EMBL/GenBank/DDBJ whole genome shotgun (WGS) entry which is preliminary data.</text>
</comment>
<reference evidence="2" key="1">
    <citation type="submission" date="2020-10" db="EMBL/GenBank/DDBJ databases">
        <authorList>
            <person name="Gilroy R."/>
        </authorList>
    </citation>
    <scope>NUCLEOTIDE SEQUENCE</scope>
    <source>
        <strain evidence="2">11159</strain>
    </source>
</reference>
<dbReference type="EMBL" id="JADIMY010000077">
    <property type="protein sequence ID" value="MBO8427627.1"/>
    <property type="molecule type" value="Genomic_DNA"/>
</dbReference>
<dbReference type="Proteomes" id="UP000823613">
    <property type="component" value="Unassembled WGS sequence"/>
</dbReference>
<gene>
    <name evidence="2" type="ORF">IAC58_03645</name>
</gene>
<dbReference type="InterPro" id="IPR011063">
    <property type="entry name" value="TilS/TtcA_N"/>
</dbReference>
<accession>A0A9D9GX91</accession>
<dbReference type="Gene3D" id="3.40.50.620">
    <property type="entry name" value="HUPs"/>
    <property type="match status" value="1"/>
</dbReference>
<organism evidence="2 3">
    <name type="scientific">Candidatus Onthovivens merdipullorum</name>
    <dbReference type="NCBI Taxonomy" id="2840889"/>
    <lineage>
        <taxon>Bacteria</taxon>
        <taxon>Bacillati</taxon>
        <taxon>Bacillota</taxon>
        <taxon>Bacilli</taxon>
        <taxon>Bacillales</taxon>
        <taxon>Candidatus Onthovivens</taxon>
    </lineage>
</organism>
<evidence type="ECO:0000259" key="1">
    <source>
        <dbReference type="Pfam" id="PF01171"/>
    </source>
</evidence>
<protein>
    <submittedName>
        <fullName evidence="2">tRNA 2-thiocytidine(32) synthetase TtcA</fullName>
    </submittedName>
</protein>
<proteinExistence type="predicted"/>
<sequence length="344" mass="40398">MRAIRQILALVRKADKDYNLIELNDKIVLGISGGKDSMALLYTLNLYKKFAKSNYEIYPVMIDLGFDNFNPTNIINYVNSLGYELKVLKERQVYEILKIQKERQKLTHLPCSICSRMKKAIINKYANTINVTKVSFAHHKDDAIETLFLNEIYGGRIATFSPKMLLENEKINFIRPFIYVSESLIKTLIKEENIPTLGIVCPNDKHTEREHIKEILNNIYTLYPSSKQNFLNMLKNKEKLDIFYMHEDHQIENTTLSYRLIKEINDLITYKIFNNESYSEIDYSSFKFLICEKGKTIGTASIIKLKDRVYKLNSLNLKDEYKTLFLNDLKKELYARYNPLTFIE</sequence>
<dbReference type="Pfam" id="PF01171">
    <property type="entry name" value="ATP_bind_3"/>
    <property type="match status" value="1"/>
</dbReference>
<name>A0A9D9GX91_9BACL</name>
<feature type="domain" description="tRNA(Ile)-lysidine/2-thiocytidine synthase N-terminal" evidence="1">
    <location>
        <begin position="26"/>
        <end position="195"/>
    </location>
</feature>
<dbReference type="CDD" id="cd24138">
    <property type="entry name" value="TtcA-like"/>
    <property type="match status" value="1"/>
</dbReference>
<dbReference type="SUPFAM" id="SSF52402">
    <property type="entry name" value="Adenine nucleotide alpha hydrolases-like"/>
    <property type="match status" value="1"/>
</dbReference>
<dbReference type="PANTHER" id="PTHR43686:SF1">
    <property type="entry name" value="AMINOTRAN_5 DOMAIN-CONTAINING PROTEIN"/>
    <property type="match status" value="1"/>
</dbReference>
<dbReference type="PANTHER" id="PTHR43686">
    <property type="entry name" value="SULFURTRANSFERASE-RELATED"/>
    <property type="match status" value="1"/>
</dbReference>
<reference evidence="2" key="2">
    <citation type="journal article" date="2021" name="PeerJ">
        <title>Extensive microbial diversity within the chicken gut microbiome revealed by metagenomics and culture.</title>
        <authorList>
            <person name="Gilroy R."/>
            <person name="Ravi A."/>
            <person name="Getino M."/>
            <person name="Pursley I."/>
            <person name="Horton D.L."/>
            <person name="Alikhan N.F."/>
            <person name="Baker D."/>
            <person name="Gharbi K."/>
            <person name="Hall N."/>
            <person name="Watson M."/>
            <person name="Adriaenssens E.M."/>
            <person name="Foster-Nyarko E."/>
            <person name="Jarju S."/>
            <person name="Secka A."/>
            <person name="Antonio M."/>
            <person name="Oren A."/>
            <person name="Chaudhuri R.R."/>
            <person name="La Ragione R."/>
            <person name="Hildebrand F."/>
            <person name="Pallen M.J."/>
        </authorList>
    </citation>
    <scope>NUCLEOTIDE SEQUENCE</scope>
    <source>
        <strain evidence="2">11159</strain>
    </source>
</reference>
<evidence type="ECO:0000313" key="2">
    <source>
        <dbReference type="EMBL" id="MBO8427627.1"/>
    </source>
</evidence>
<dbReference type="AlphaFoldDB" id="A0A9D9GX91"/>
<evidence type="ECO:0000313" key="3">
    <source>
        <dbReference type="Proteomes" id="UP000823613"/>
    </source>
</evidence>
<dbReference type="InterPro" id="IPR014729">
    <property type="entry name" value="Rossmann-like_a/b/a_fold"/>
</dbReference>